<evidence type="ECO:0000256" key="1">
    <source>
        <dbReference type="ARBA" id="ARBA00004225"/>
    </source>
</evidence>
<dbReference type="PANTHER" id="PTHR43507:SF20">
    <property type="entry name" value="NADH-UBIQUINONE OXIDOREDUCTASE CHAIN 4"/>
    <property type="match status" value="1"/>
</dbReference>
<evidence type="ECO:0000256" key="12">
    <source>
        <dbReference type="ARBA" id="ARBA00023075"/>
    </source>
</evidence>
<dbReference type="InterPro" id="IPR003918">
    <property type="entry name" value="NADH_UbQ_OxRdtase"/>
</dbReference>
<evidence type="ECO:0000256" key="2">
    <source>
        <dbReference type="ARBA" id="ARBA00009025"/>
    </source>
</evidence>
<keyword evidence="14 16" id="KW-0472">Membrane</keyword>
<keyword evidence="9 16" id="KW-0249">Electron transport</keyword>
<evidence type="ECO:0000256" key="5">
    <source>
        <dbReference type="ARBA" id="ARBA00022448"/>
    </source>
</evidence>
<evidence type="ECO:0000256" key="13">
    <source>
        <dbReference type="ARBA" id="ARBA00023128"/>
    </source>
</evidence>
<comment type="similarity">
    <text evidence="2 16">Belongs to the complex I subunit 4 family.</text>
</comment>
<feature type="transmembrane region" description="Helical" evidence="16">
    <location>
        <begin position="378"/>
        <end position="401"/>
    </location>
</feature>
<feature type="transmembrane region" description="Helical" evidence="16">
    <location>
        <begin position="314"/>
        <end position="331"/>
    </location>
</feature>
<keyword evidence="6 16" id="KW-0679">Respiratory chain</keyword>
<dbReference type="EC" id="7.1.1.2" evidence="3 16"/>
<comment type="subcellular location">
    <subcellularLocation>
        <location evidence="1 16">Mitochondrion membrane</location>
        <topology evidence="1 16">Multi-pass membrane protein</topology>
    </subcellularLocation>
</comment>
<feature type="transmembrane region" description="Helical" evidence="16">
    <location>
        <begin position="343"/>
        <end position="366"/>
    </location>
</feature>
<keyword evidence="5 16" id="KW-0813">Transport</keyword>
<comment type="function">
    <text evidence="16">Core subunit of the mitochondrial membrane respiratory chain NADH dehydrogenase (Complex I) which catalyzes electron transfer from NADH through the respiratory chain, using ubiquinone as an electron acceptor. Essential for the catalytic activity and assembly of complex I.</text>
</comment>
<dbReference type="GO" id="GO:0003954">
    <property type="term" value="F:NADH dehydrogenase activity"/>
    <property type="evidence" value="ECO:0007669"/>
    <property type="project" value="TreeGrafter"/>
</dbReference>
<evidence type="ECO:0000256" key="7">
    <source>
        <dbReference type="ARBA" id="ARBA00022692"/>
    </source>
</evidence>
<evidence type="ECO:0000256" key="9">
    <source>
        <dbReference type="ARBA" id="ARBA00022982"/>
    </source>
</evidence>
<evidence type="ECO:0000256" key="3">
    <source>
        <dbReference type="ARBA" id="ARBA00012944"/>
    </source>
</evidence>
<keyword evidence="10 16" id="KW-1133">Transmembrane helix</keyword>
<name>A0A2Z5U2Y0_9UROC</name>
<dbReference type="GO" id="GO:0015990">
    <property type="term" value="P:electron transport coupled proton transport"/>
    <property type="evidence" value="ECO:0007669"/>
    <property type="project" value="TreeGrafter"/>
</dbReference>
<keyword evidence="11 16" id="KW-0520">NAD</keyword>
<dbReference type="EMBL" id="LC333180">
    <property type="protein sequence ID" value="BBB04276.1"/>
    <property type="molecule type" value="Genomic_DNA"/>
</dbReference>
<evidence type="ECO:0000256" key="4">
    <source>
        <dbReference type="ARBA" id="ARBA00021006"/>
    </source>
</evidence>
<dbReference type="GO" id="GO:0031966">
    <property type="term" value="C:mitochondrial membrane"/>
    <property type="evidence" value="ECO:0007669"/>
    <property type="project" value="UniProtKB-SubCell"/>
</dbReference>
<evidence type="ECO:0000256" key="8">
    <source>
        <dbReference type="ARBA" id="ARBA00022967"/>
    </source>
</evidence>
<dbReference type="AlphaFoldDB" id="A0A2Z5U2Y0"/>
<evidence type="ECO:0000256" key="16">
    <source>
        <dbReference type="RuleBase" id="RU003297"/>
    </source>
</evidence>
<geneLocation type="mitochondrion" evidence="18"/>
<keyword evidence="8" id="KW-1278">Translocase</keyword>
<dbReference type="InterPro" id="IPR001750">
    <property type="entry name" value="ND/Mrp_TM"/>
</dbReference>
<feature type="transmembrane region" description="Helical" evidence="16">
    <location>
        <begin position="191"/>
        <end position="213"/>
    </location>
</feature>
<dbReference type="GO" id="GO:0048039">
    <property type="term" value="F:ubiquinone binding"/>
    <property type="evidence" value="ECO:0007669"/>
    <property type="project" value="TreeGrafter"/>
</dbReference>
<feature type="transmembrane region" description="Helical" evidence="16">
    <location>
        <begin position="276"/>
        <end position="294"/>
    </location>
</feature>
<feature type="domain" description="NADH:quinone oxidoreductase/Mrp antiporter transmembrane" evidence="17">
    <location>
        <begin position="86"/>
        <end position="358"/>
    </location>
</feature>
<feature type="transmembrane region" description="Helical" evidence="16">
    <location>
        <begin position="115"/>
        <end position="132"/>
    </location>
</feature>
<comment type="catalytic activity">
    <reaction evidence="15 16">
        <text>a ubiquinone + NADH + 5 H(+)(in) = a ubiquinol + NAD(+) + 4 H(+)(out)</text>
        <dbReference type="Rhea" id="RHEA:29091"/>
        <dbReference type="Rhea" id="RHEA-COMP:9565"/>
        <dbReference type="Rhea" id="RHEA-COMP:9566"/>
        <dbReference type="ChEBI" id="CHEBI:15378"/>
        <dbReference type="ChEBI" id="CHEBI:16389"/>
        <dbReference type="ChEBI" id="CHEBI:17976"/>
        <dbReference type="ChEBI" id="CHEBI:57540"/>
        <dbReference type="ChEBI" id="CHEBI:57945"/>
        <dbReference type="EC" id="7.1.1.2"/>
    </reaction>
</comment>
<reference evidence="18" key="1">
    <citation type="journal article" date="2018" name="Heredity">
        <title>nrDNA:mtDNA copy number ratios as a comparative metric for evolutionary and conservation genetics.</title>
        <authorList>
            <person name="Goodall-Copestake W.P."/>
        </authorList>
    </citation>
    <scope>NUCLEOTIDE SEQUENCE</scope>
    <source>
        <strain evidence="18">E184_1</strain>
        <tissue evidence="18">Muscle</tissue>
    </source>
</reference>
<feature type="transmembrane region" description="Helical" evidence="16">
    <location>
        <begin position="35"/>
        <end position="54"/>
    </location>
</feature>
<feature type="transmembrane region" description="Helical" evidence="16">
    <location>
        <begin position="219"/>
        <end position="237"/>
    </location>
</feature>
<evidence type="ECO:0000256" key="10">
    <source>
        <dbReference type="ARBA" id="ARBA00022989"/>
    </source>
</evidence>
<keyword evidence="12 16" id="KW-0830">Ubiquinone</keyword>
<evidence type="ECO:0000256" key="11">
    <source>
        <dbReference type="ARBA" id="ARBA00023027"/>
    </source>
</evidence>
<accession>A0A2Z5U2Y0</accession>
<evidence type="ECO:0000313" key="18">
    <source>
        <dbReference type="EMBL" id="BBB04276.1"/>
    </source>
</evidence>
<evidence type="ECO:0000256" key="6">
    <source>
        <dbReference type="ARBA" id="ARBA00022660"/>
    </source>
</evidence>
<feature type="transmembrane region" description="Helical" evidence="16">
    <location>
        <begin position="249"/>
        <end position="270"/>
    </location>
</feature>
<feature type="transmembrane region" description="Helical" evidence="16">
    <location>
        <begin position="84"/>
        <end position="103"/>
    </location>
</feature>
<sequence>MVGIKICTYTMMPLVMFKTLSLMGMHLGTLEMVNLGPLNGSLILLTGMFTMLALKPILSSSSPLIMSMLIFLHGIAFLTSDMMVVLLLSDIMICWITLGFGLNHTSMKELTSNMYLVYYVMIPSTPLLMMILSEYFKGKSTSLISYYGMDSLIIFNGAGMGLLILLSGLAKLPVFGLHYWLPKAHVQAPTILSMILAGLSLKIGLFVTSFVIVSTLMPLAVITNIICVLLIGMLVSTYTGTSAADSKVFLAYCSVSHMTGGCIGVGLMAILSFKGAWLIGLGHCLSSPLLFYIAGNTQYGTGSRIMMPSKGIKLGWAGVILLMLLLMDLPFPPTFSFWGEVTLLTTLHCMYSLLSCFMIISLVVLLRGYEQMFTNMRGYMCTSVMAGFIGSTLTLILGVILI</sequence>
<evidence type="ECO:0000259" key="17">
    <source>
        <dbReference type="Pfam" id="PF00361"/>
    </source>
</evidence>
<keyword evidence="13 16" id="KW-0496">Mitochondrion</keyword>
<protein>
    <recommendedName>
        <fullName evidence="4 16">NADH-ubiquinone oxidoreductase chain 4</fullName>
        <ecNumber evidence="3 16">7.1.1.2</ecNumber>
    </recommendedName>
</protein>
<gene>
    <name evidence="18" type="primary">nad4</name>
</gene>
<proteinExistence type="inferred from homology"/>
<feature type="transmembrane region" description="Helical" evidence="16">
    <location>
        <begin position="152"/>
        <end position="170"/>
    </location>
</feature>
<dbReference type="GO" id="GO:0042773">
    <property type="term" value="P:ATP synthesis coupled electron transport"/>
    <property type="evidence" value="ECO:0007669"/>
    <property type="project" value="InterPro"/>
</dbReference>
<dbReference type="GO" id="GO:0008137">
    <property type="term" value="F:NADH dehydrogenase (ubiquinone) activity"/>
    <property type="evidence" value="ECO:0007669"/>
    <property type="project" value="UniProtKB-UniRule"/>
</dbReference>
<dbReference type="Pfam" id="PF00361">
    <property type="entry name" value="Proton_antipo_M"/>
    <property type="match status" value="1"/>
</dbReference>
<dbReference type="PRINTS" id="PR01437">
    <property type="entry name" value="NUOXDRDTASE4"/>
</dbReference>
<keyword evidence="7 16" id="KW-0812">Transmembrane</keyword>
<evidence type="ECO:0000256" key="14">
    <source>
        <dbReference type="ARBA" id="ARBA00023136"/>
    </source>
</evidence>
<organism evidence="18">
    <name type="scientific">Salpa thompsoni</name>
    <dbReference type="NCBI Taxonomy" id="569448"/>
    <lineage>
        <taxon>Eukaryota</taxon>
        <taxon>Metazoa</taxon>
        <taxon>Chordata</taxon>
        <taxon>Tunicata</taxon>
        <taxon>Thaliacea</taxon>
        <taxon>Salpida</taxon>
        <taxon>Salpidae</taxon>
        <taxon>Salpa</taxon>
    </lineage>
</organism>
<evidence type="ECO:0000256" key="15">
    <source>
        <dbReference type="ARBA" id="ARBA00049551"/>
    </source>
</evidence>
<dbReference type="PANTHER" id="PTHR43507">
    <property type="entry name" value="NADH-UBIQUINONE OXIDOREDUCTASE CHAIN 4"/>
    <property type="match status" value="1"/>
</dbReference>